<proteinExistence type="inferred from homology"/>
<evidence type="ECO:0000256" key="1">
    <source>
        <dbReference type="ARBA" id="ARBA00006153"/>
    </source>
</evidence>
<dbReference type="Gene3D" id="3.40.630.10">
    <property type="entry name" value="Zn peptidases"/>
    <property type="match status" value="1"/>
</dbReference>
<reference evidence="4" key="1">
    <citation type="journal article" date="2019" name="Int. J. Syst. Evol. Microbiol.">
        <title>The Global Catalogue of Microorganisms (GCM) 10K type strain sequencing project: providing services to taxonomists for standard genome sequencing and annotation.</title>
        <authorList>
            <consortium name="The Broad Institute Genomics Platform"/>
            <consortium name="The Broad Institute Genome Sequencing Center for Infectious Disease"/>
            <person name="Wu L."/>
            <person name="Ma J."/>
        </authorList>
    </citation>
    <scope>NUCLEOTIDE SEQUENCE [LARGE SCALE GENOMIC DNA]</scope>
    <source>
        <strain evidence="4">JCM 16981</strain>
    </source>
</reference>
<organism evidence="3 4">
    <name type="scientific">Salinicoccus jeotgali</name>
    <dbReference type="NCBI Taxonomy" id="381634"/>
    <lineage>
        <taxon>Bacteria</taxon>
        <taxon>Bacillati</taxon>
        <taxon>Bacillota</taxon>
        <taxon>Bacilli</taxon>
        <taxon>Bacillales</taxon>
        <taxon>Staphylococcaceae</taxon>
        <taxon>Salinicoccus</taxon>
    </lineage>
</organism>
<protein>
    <submittedName>
        <fullName evidence="3">N-acetyl amino acid acetylase SndC</fullName>
    </submittedName>
</protein>
<dbReference type="InterPro" id="IPR011650">
    <property type="entry name" value="Peptidase_M20_dimer"/>
</dbReference>
<dbReference type="InterPro" id="IPR017439">
    <property type="entry name" value="Amidohydrolase"/>
</dbReference>
<dbReference type="Proteomes" id="UP001500920">
    <property type="component" value="Unassembled WGS sequence"/>
</dbReference>
<dbReference type="PANTHER" id="PTHR11014:SF63">
    <property type="entry name" value="METALLOPEPTIDASE, PUTATIVE (AFU_ORTHOLOGUE AFUA_6G09600)-RELATED"/>
    <property type="match status" value="1"/>
</dbReference>
<evidence type="ECO:0000313" key="3">
    <source>
        <dbReference type="EMBL" id="GAA3731025.1"/>
    </source>
</evidence>
<dbReference type="RefSeq" id="WP_344703856.1">
    <property type="nucleotide sequence ID" value="NZ_BAABCK010000066.1"/>
</dbReference>
<evidence type="ECO:0000259" key="2">
    <source>
        <dbReference type="Pfam" id="PF07687"/>
    </source>
</evidence>
<dbReference type="Gene3D" id="3.30.70.360">
    <property type="match status" value="1"/>
</dbReference>
<dbReference type="SUPFAM" id="SSF53187">
    <property type="entry name" value="Zn-dependent exopeptidases"/>
    <property type="match status" value="1"/>
</dbReference>
<evidence type="ECO:0000313" key="4">
    <source>
        <dbReference type="Proteomes" id="UP001500920"/>
    </source>
</evidence>
<dbReference type="NCBIfam" id="TIGR01891">
    <property type="entry name" value="amidohydrolases"/>
    <property type="match status" value="1"/>
</dbReference>
<dbReference type="InterPro" id="IPR002933">
    <property type="entry name" value="Peptidase_M20"/>
</dbReference>
<feature type="domain" description="Peptidase M20 dimerisation" evidence="2">
    <location>
        <begin position="188"/>
        <end position="278"/>
    </location>
</feature>
<sequence>MKDILFAQLESLYPEMVEIRRHLHMHPELSYQEKDTPEYIIAHLETLGIEYRRDVGLNGVVGYLKGAHPGPTVALRADFDALPIHDEKDVPYRSKYDGISHACGHDAHTATLMAVEKVMAEHRSQLHGDIVFIHQFGEELLPGGASSMIDDGCLEGVDYIYGAHVWTDDPIGTLGFRSGGTMAGDDNFAITIQGKGGHGALPHLAIDPLATASQLVMNLQQITHRLRGPNDPGVISIGSFHSGDAPNVIPDTAQITGTLRAFDIQSKYELAEEVKHVADLTARMSGASVNVDFTYGCIPLINPAEETEMLKSLCVRHMRDVTIIEKGRMMTAEDFAYYLQHVPGTFFFAGAQNPAVGAVYPHHHPKFDIDERAMLEVGKVFILALLHHIGPESSL</sequence>
<dbReference type="Pfam" id="PF07687">
    <property type="entry name" value="M20_dimer"/>
    <property type="match status" value="1"/>
</dbReference>
<dbReference type="Pfam" id="PF01546">
    <property type="entry name" value="Peptidase_M20"/>
    <property type="match status" value="1"/>
</dbReference>
<comment type="similarity">
    <text evidence="1">Belongs to the peptidase M20 family.</text>
</comment>
<keyword evidence="4" id="KW-1185">Reference proteome</keyword>
<comment type="caution">
    <text evidence="3">The sequence shown here is derived from an EMBL/GenBank/DDBJ whole genome shotgun (WGS) entry which is preliminary data.</text>
</comment>
<dbReference type="SUPFAM" id="SSF55031">
    <property type="entry name" value="Bacterial exopeptidase dimerisation domain"/>
    <property type="match status" value="1"/>
</dbReference>
<name>A0ABP7F4C8_9STAP</name>
<dbReference type="EMBL" id="BAABCK010000066">
    <property type="protein sequence ID" value="GAA3731025.1"/>
    <property type="molecule type" value="Genomic_DNA"/>
</dbReference>
<accession>A0ABP7F4C8</accession>
<dbReference type="InterPro" id="IPR036264">
    <property type="entry name" value="Bact_exopeptidase_dim_dom"/>
</dbReference>
<gene>
    <name evidence="3" type="primary">sndC_3</name>
    <name evidence="3" type="ORF">GCM10022378_19150</name>
</gene>
<dbReference type="PANTHER" id="PTHR11014">
    <property type="entry name" value="PEPTIDASE M20 FAMILY MEMBER"/>
    <property type="match status" value="1"/>
</dbReference>
<dbReference type="PIRSF" id="PIRSF005962">
    <property type="entry name" value="Pept_M20D_amidohydro"/>
    <property type="match status" value="1"/>
</dbReference>